<gene>
    <name evidence="6" type="ORF">IE978_22970</name>
    <name evidence="7" type="ORF">IE980_10860</name>
    <name evidence="3" type="ORF">IE987_13635</name>
    <name evidence="5" type="ORF">IE988_15150</name>
    <name evidence="2" type="ORF">IE990_23785</name>
    <name evidence="1" type="ORF">IE991_23615</name>
    <name evidence="4" type="ORF">IE996_09660</name>
</gene>
<dbReference type="Proteomes" id="UP000616340">
    <property type="component" value="Unassembled WGS sequence"/>
</dbReference>
<evidence type="ECO:0000313" key="4">
    <source>
        <dbReference type="EMBL" id="MBD3709221.1"/>
    </source>
</evidence>
<dbReference type="Proteomes" id="UP000631473">
    <property type="component" value="Unassembled WGS sequence"/>
</dbReference>
<dbReference type="EMBL" id="JACXSV010000009">
    <property type="protein sequence ID" value="MBD3722862.1"/>
    <property type="molecule type" value="Genomic_DNA"/>
</dbReference>
<evidence type="ECO:0000313" key="3">
    <source>
        <dbReference type="EMBL" id="MBD3708178.1"/>
    </source>
</evidence>
<name>A0A927D8X3_KLEPN</name>
<dbReference type="Proteomes" id="UP000623974">
    <property type="component" value="Unassembled WGS sequence"/>
</dbReference>
<evidence type="ECO:0000313" key="7">
    <source>
        <dbReference type="EMBL" id="MBD3743811.1"/>
    </source>
</evidence>
<evidence type="ECO:0000313" key="2">
    <source>
        <dbReference type="EMBL" id="MBD3704774.1"/>
    </source>
</evidence>
<dbReference type="EMBL" id="JACXTI010000002">
    <property type="protein sequence ID" value="MBD3701330.1"/>
    <property type="molecule type" value="Genomic_DNA"/>
</dbReference>
<dbReference type="EMBL" id="JACXTH010000002">
    <property type="protein sequence ID" value="MBD3704774.1"/>
    <property type="molecule type" value="Genomic_DNA"/>
</dbReference>
<evidence type="ECO:0000313" key="6">
    <source>
        <dbReference type="EMBL" id="MBD3722862.1"/>
    </source>
</evidence>
<evidence type="ECO:0000313" key="1">
    <source>
        <dbReference type="EMBL" id="MBD3701330.1"/>
    </source>
</evidence>
<evidence type="ECO:0000313" key="5">
    <source>
        <dbReference type="EMBL" id="MBD3720019.1"/>
    </source>
</evidence>
<sequence length="50" mass="6128">MNREFEIWIRLRYGGRYDLTRDGHGYYSREVVKRMYEVWCHCRGLGSGVR</sequence>
<evidence type="ECO:0008006" key="9">
    <source>
        <dbReference type="Google" id="ProtNLM"/>
    </source>
</evidence>
<dbReference type="Proteomes" id="UP000622731">
    <property type="component" value="Unassembled WGS sequence"/>
</dbReference>
<comment type="caution">
    <text evidence="1">The sequence shown here is derived from an EMBL/GenBank/DDBJ whole genome shotgun (WGS) entry which is preliminary data.</text>
</comment>
<dbReference type="Proteomes" id="UP000598328">
    <property type="component" value="Unassembled WGS sequence"/>
</dbReference>
<dbReference type="EMBL" id="JACXTF010000001">
    <property type="protein sequence ID" value="MBD3720019.1"/>
    <property type="molecule type" value="Genomic_DNA"/>
</dbReference>
<dbReference type="Proteomes" id="UP000652007">
    <property type="component" value="Unassembled WGS sequence"/>
</dbReference>
<reference evidence="1" key="1">
    <citation type="submission" date="2020-07" db="EMBL/GenBank/DDBJ databases">
        <title>Clinical and genomic characterization of carbapenemase-producing Enterobacterales causing secondary infections during the COVID-19 crisis at a New York City hospital.</title>
        <authorList>
            <person name="Gomez-Simmonds A."/>
            <person name="Annavajhala M.K."/>
            <person name="Uhlemann A.-C."/>
        </authorList>
    </citation>
    <scope>NUCLEOTIDE SEQUENCE</scope>
    <source>
        <strain evidence="6">KP1826</strain>
        <strain evidence="7">KP1828</strain>
        <strain evidence="3">NK1593</strain>
        <strain evidence="5">NK1594</strain>
        <strain evidence="2">NK1596</strain>
        <strain evidence="1">NK1597</strain>
        <strain evidence="4">NK1677</strain>
    </source>
</reference>
<dbReference type="AlphaFoldDB" id="A0A927D8X3"/>
<accession>A0A927D8X3</accession>
<evidence type="ECO:0000313" key="8">
    <source>
        <dbReference type="Proteomes" id="UP000631473"/>
    </source>
</evidence>
<protein>
    <recommendedName>
        <fullName evidence="9">Bacteriophage protein</fullName>
    </recommendedName>
</protein>
<organism evidence="1 8">
    <name type="scientific">Klebsiella pneumoniae</name>
    <dbReference type="NCBI Taxonomy" id="573"/>
    <lineage>
        <taxon>Bacteria</taxon>
        <taxon>Pseudomonadati</taxon>
        <taxon>Pseudomonadota</taxon>
        <taxon>Gammaproteobacteria</taxon>
        <taxon>Enterobacterales</taxon>
        <taxon>Enterobacteriaceae</taxon>
        <taxon>Klebsiella/Raoultella group</taxon>
        <taxon>Klebsiella</taxon>
        <taxon>Klebsiella pneumoniae complex</taxon>
    </lineage>
</organism>
<dbReference type="EMBL" id="JACXTN010000001">
    <property type="protein sequence ID" value="MBD3709221.1"/>
    <property type="molecule type" value="Genomic_DNA"/>
</dbReference>
<dbReference type="EMBL" id="JACXSX010000001">
    <property type="protein sequence ID" value="MBD3743811.1"/>
    <property type="molecule type" value="Genomic_DNA"/>
</dbReference>
<dbReference type="Proteomes" id="UP000657739">
    <property type="component" value="Unassembled WGS sequence"/>
</dbReference>
<dbReference type="EMBL" id="JACXTE010000001">
    <property type="protein sequence ID" value="MBD3708178.1"/>
    <property type="molecule type" value="Genomic_DNA"/>
</dbReference>
<proteinExistence type="predicted"/>